<dbReference type="STRING" id="136037.A0A067RT66"/>
<name>A0A067RT66_ZOONE</name>
<dbReference type="Gene3D" id="3.40.50.300">
    <property type="entry name" value="P-loop containing nucleotide triphosphate hydrolases"/>
    <property type="match status" value="1"/>
</dbReference>
<dbReference type="InterPro" id="IPR003959">
    <property type="entry name" value="ATPase_AAA_core"/>
</dbReference>
<dbReference type="Proteomes" id="UP000027135">
    <property type="component" value="Unassembled WGS sequence"/>
</dbReference>
<evidence type="ECO:0000259" key="5">
    <source>
        <dbReference type="SMART" id="SM00382"/>
    </source>
</evidence>
<dbReference type="Gene3D" id="1.20.272.10">
    <property type="match status" value="1"/>
</dbReference>
<dbReference type="InParanoid" id="A0A067RT66"/>
<dbReference type="FunFam" id="1.20.272.10:FF:000001">
    <property type="entry name" value="Putative AAA family ATPase"/>
    <property type="match status" value="1"/>
</dbReference>
<dbReference type="Gene3D" id="1.10.8.60">
    <property type="match status" value="1"/>
</dbReference>
<organism evidence="6 7">
    <name type="scientific">Zootermopsis nevadensis</name>
    <name type="common">Dampwood termite</name>
    <dbReference type="NCBI Taxonomy" id="136037"/>
    <lineage>
        <taxon>Eukaryota</taxon>
        <taxon>Metazoa</taxon>
        <taxon>Ecdysozoa</taxon>
        <taxon>Arthropoda</taxon>
        <taxon>Hexapoda</taxon>
        <taxon>Insecta</taxon>
        <taxon>Pterygota</taxon>
        <taxon>Neoptera</taxon>
        <taxon>Polyneoptera</taxon>
        <taxon>Dictyoptera</taxon>
        <taxon>Blattodea</taxon>
        <taxon>Blattoidea</taxon>
        <taxon>Termitoidae</taxon>
        <taxon>Termopsidae</taxon>
        <taxon>Zootermopsis</taxon>
    </lineage>
</organism>
<dbReference type="GO" id="GO:0000731">
    <property type="term" value="P:DNA synthesis involved in DNA repair"/>
    <property type="evidence" value="ECO:0007669"/>
    <property type="project" value="TreeGrafter"/>
</dbReference>
<dbReference type="InterPro" id="IPR021886">
    <property type="entry name" value="MgsA_C"/>
</dbReference>
<keyword evidence="7" id="KW-1185">Reference proteome</keyword>
<dbReference type="EMBL" id="KK852432">
    <property type="protein sequence ID" value="KDR24005.1"/>
    <property type="molecule type" value="Genomic_DNA"/>
</dbReference>
<dbReference type="InterPro" id="IPR008921">
    <property type="entry name" value="DNA_pol3_clamp-load_cplx_C"/>
</dbReference>
<dbReference type="GO" id="GO:0008047">
    <property type="term" value="F:enzyme activator activity"/>
    <property type="evidence" value="ECO:0007669"/>
    <property type="project" value="TreeGrafter"/>
</dbReference>
<evidence type="ECO:0000256" key="1">
    <source>
        <dbReference type="ARBA" id="ARBA00008959"/>
    </source>
</evidence>
<dbReference type="InterPro" id="IPR051314">
    <property type="entry name" value="AAA_ATPase_RarA/MGS1/WRNIP1"/>
</dbReference>
<dbReference type="FunFam" id="3.40.50.300:FF:000137">
    <property type="entry name" value="Replication-associated recombination protein A"/>
    <property type="match status" value="1"/>
</dbReference>
<dbReference type="Pfam" id="PF16193">
    <property type="entry name" value="AAA_assoc_2"/>
    <property type="match status" value="1"/>
</dbReference>
<comment type="similarity">
    <text evidence="1">Belongs to the AAA ATPase family. RarA/MGS1/WRNIP1 subfamily.</text>
</comment>
<protein>
    <submittedName>
        <fullName evidence="6">ATPase WRNIP1</fullName>
    </submittedName>
</protein>
<dbReference type="Pfam" id="PF12002">
    <property type="entry name" value="MgsA_C"/>
    <property type="match status" value="1"/>
</dbReference>
<dbReference type="InterPro" id="IPR032423">
    <property type="entry name" value="AAA_assoc_2"/>
</dbReference>
<dbReference type="GO" id="GO:0016887">
    <property type="term" value="F:ATP hydrolysis activity"/>
    <property type="evidence" value="ECO:0007669"/>
    <property type="project" value="InterPro"/>
</dbReference>
<dbReference type="GO" id="GO:0005634">
    <property type="term" value="C:nucleus"/>
    <property type="evidence" value="ECO:0007669"/>
    <property type="project" value="TreeGrafter"/>
</dbReference>
<reference evidence="6 7" key="1">
    <citation type="journal article" date="2014" name="Nat. Commun.">
        <title>Molecular traces of alternative social organization in a termite genome.</title>
        <authorList>
            <person name="Terrapon N."/>
            <person name="Li C."/>
            <person name="Robertson H.M."/>
            <person name="Ji L."/>
            <person name="Meng X."/>
            <person name="Booth W."/>
            <person name="Chen Z."/>
            <person name="Childers C.P."/>
            <person name="Glastad K.M."/>
            <person name="Gokhale K."/>
            <person name="Gowin J."/>
            <person name="Gronenberg W."/>
            <person name="Hermansen R.A."/>
            <person name="Hu H."/>
            <person name="Hunt B.G."/>
            <person name="Huylmans A.K."/>
            <person name="Khalil S.M."/>
            <person name="Mitchell R.D."/>
            <person name="Munoz-Torres M.C."/>
            <person name="Mustard J.A."/>
            <person name="Pan H."/>
            <person name="Reese J.T."/>
            <person name="Scharf M.E."/>
            <person name="Sun F."/>
            <person name="Vogel H."/>
            <person name="Xiao J."/>
            <person name="Yang W."/>
            <person name="Yang Z."/>
            <person name="Yang Z."/>
            <person name="Zhou J."/>
            <person name="Zhu J."/>
            <person name="Brent C.S."/>
            <person name="Elsik C.G."/>
            <person name="Goodisman M.A."/>
            <person name="Liberles D.A."/>
            <person name="Roe R.M."/>
            <person name="Vargo E.L."/>
            <person name="Vilcinskas A."/>
            <person name="Wang J."/>
            <person name="Bornberg-Bauer E."/>
            <person name="Korb J."/>
            <person name="Zhang G."/>
            <person name="Liebig J."/>
        </authorList>
    </citation>
    <scope>NUCLEOTIDE SEQUENCE [LARGE SCALE GENOMIC DNA]</scope>
    <source>
        <tissue evidence="6">Whole organism</tissue>
    </source>
</reference>
<evidence type="ECO:0000256" key="2">
    <source>
        <dbReference type="ARBA" id="ARBA00022705"/>
    </source>
</evidence>
<dbReference type="PANTHER" id="PTHR13779">
    <property type="entry name" value="WERNER HELICASE-INTERACTING PROTEIN 1 FAMILY MEMBER"/>
    <property type="match status" value="1"/>
</dbReference>
<dbReference type="AlphaFoldDB" id="A0A067RT66"/>
<gene>
    <name evidence="6" type="ORF">L798_07947</name>
</gene>
<dbReference type="GO" id="GO:0006261">
    <property type="term" value="P:DNA-templated DNA replication"/>
    <property type="evidence" value="ECO:0007669"/>
    <property type="project" value="TreeGrafter"/>
</dbReference>
<accession>A0A067RT66</accession>
<dbReference type="Gene3D" id="1.10.3710.10">
    <property type="entry name" value="DNA polymerase III clamp loader subunits, C-terminal domain"/>
    <property type="match status" value="1"/>
</dbReference>
<dbReference type="CDD" id="cd18139">
    <property type="entry name" value="HLD_clamp_RarA"/>
    <property type="match status" value="1"/>
</dbReference>
<dbReference type="GO" id="GO:0005524">
    <property type="term" value="F:ATP binding"/>
    <property type="evidence" value="ECO:0007669"/>
    <property type="project" value="UniProtKB-KW"/>
</dbReference>
<keyword evidence="3" id="KW-0547">Nucleotide-binding</keyword>
<proteinExistence type="inferred from homology"/>
<dbReference type="SUPFAM" id="SSF48019">
    <property type="entry name" value="post-AAA+ oligomerization domain-like"/>
    <property type="match status" value="1"/>
</dbReference>
<evidence type="ECO:0000256" key="3">
    <source>
        <dbReference type="ARBA" id="ARBA00022741"/>
    </source>
</evidence>
<dbReference type="SMART" id="SM00382">
    <property type="entry name" value="AAA"/>
    <property type="match status" value="1"/>
</dbReference>
<dbReference type="eggNOG" id="KOG2028">
    <property type="taxonomic scope" value="Eukaryota"/>
</dbReference>
<dbReference type="PANTHER" id="PTHR13779:SF7">
    <property type="entry name" value="ATPASE WRNIP1"/>
    <property type="match status" value="1"/>
</dbReference>
<evidence type="ECO:0000313" key="7">
    <source>
        <dbReference type="Proteomes" id="UP000027135"/>
    </source>
</evidence>
<dbReference type="GO" id="GO:0017116">
    <property type="term" value="F:single-stranded DNA helicase activity"/>
    <property type="evidence" value="ECO:0007669"/>
    <property type="project" value="TreeGrafter"/>
</dbReference>
<dbReference type="Pfam" id="PF00004">
    <property type="entry name" value="AAA"/>
    <property type="match status" value="1"/>
</dbReference>
<dbReference type="SUPFAM" id="SSF52540">
    <property type="entry name" value="P-loop containing nucleoside triphosphate hydrolases"/>
    <property type="match status" value="1"/>
</dbReference>
<dbReference type="OMA" id="RIILSQC"/>
<evidence type="ECO:0000313" key="6">
    <source>
        <dbReference type="EMBL" id="KDR24005.1"/>
    </source>
</evidence>
<dbReference type="InterPro" id="IPR003593">
    <property type="entry name" value="AAA+_ATPase"/>
</dbReference>
<evidence type="ECO:0000256" key="4">
    <source>
        <dbReference type="ARBA" id="ARBA00022840"/>
    </source>
</evidence>
<feature type="domain" description="AAA+ ATPase" evidence="5">
    <location>
        <begin position="74"/>
        <end position="196"/>
    </location>
</feature>
<sequence>MNPTAKRQKSDGYVDEDHVCKEMKGSGAYNFQHNFTSRVPLAEQMRPSDFTHFFGQEHVLGQDKVLRTLLEKRDIPSMILWGPPGCGKTTLAHIIAYQCKRDNQEARFVTMSATMSGVNDVKDVVKIAKNELASFKRRTILFMDEIHRFNKLQQDIFLPHVESGTITLIGATTENPSFSLNSALLSRCRVIVLEKLNTEHIVAILERALKVIGAKTVKAGEKINFTKPGDKIPRVLIDEATVTWLAEMCDGDARVALNSLQLALQSRDQDSNSGVILISLDDIKDGVKRSHLLYDRKGEEHYNIISAMHKSIRASDDNAALYWLTRMLQGGEDPLYVARRLVRAASEDIGLADPMALTIAVSAMQGCQLIGMPECDVLLAQCAVYLARAPKSREVDSALALAKKCIAEHKGPLPGVPLHLRNAPTSLMKDLGYGKGYNMAHKDVTHLTYMPKGLENMDFFGSSSN</sequence>
<dbReference type="InterPro" id="IPR027417">
    <property type="entry name" value="P-loop_NTPase"/>
</dbReference>
<dbReference type="GO" id="GO:0003677">
    <property type="term" value="F:DNA binding"/>
    <property type="evidence" value="ECO:0007669"/>
    <property type="project" value="InterPro"/>
</dbReference>
<dbReference type="CDD" id="cd00009">
    <property type="entry name" value="AAA"/>
    <property type="match status" value="1"/>
</dbReference>
<keyword evidence="4" id="KW-0067">ATP-binding</keyword>
<keyword evidence="2" id="KW-0235">DNA replication</keyword>